<protein>
    <submittedName>
        <fullName evidence="2">Uncharacterized protein</fullName>
    </submittedName>
</protein>
<reference evidence="2" key="1">
    <citation type="submission" date="2020-10" db="EMBL/GenBank/DDBJ databases">
        <authorList>
            <person name="Kikuchi T."/>
        </authorList>
    </citation>
    <scope>NUCLEOTIDE SEQUENCE</scope>
    <source>
        <strain evidence="2">NKZ352</strain>
    </source>
</reference>
<keyword evidence="1" id="KW-1133">Transmembrane helix</keyword>
<gene>
    <name evidence="2" type="ORF">CAUJ_LOCUS7369</name>
</gene>
<evidence type="ECO:0000313" key="3">
    <source>
        <dbReference type="Proteomes" id="UP000835052"/>
    </source>
</evidence>
<keyword evidence="3" id="KW-1185">Reference proteome</keyword>
<keyword evidence="1" id="KW-0812">Transmembrane</keyword>
<sequence>MAVTIVLWPILWVLAAIVAWKVLKSENGPDPFVFWSLGLGFLVFLVQILIVPILPAGLLFEHSAMLESSAINISALISVSAVAGLLAFQILANRRAIFETIFSMLGFTMSHAK</sequence>
<feature type="transmembrane region" description="Helical" evidence="1">
    <location>
        <begin position="6"/>
        <end position="23"/>
    </location>
</feature>
<dbReference type="Proteomes" id="UP000835052">
    <property type="component" value="Unassembled WGS sequence"/>
</dbReference>
<comment type="caution">
    <text evidence="2">The sequence shown here is derived from an EMBL/GenBank/DDBJ whole genome shotgun (WGS) entry which is preliminary data.</text>
</comment>
<feature type="transmembrane region" description="Helical" evidence="1">
    <location>
        <begin position="32"/>
        <end position="58"/>
    </location>
</feature>
<evidence type="ECO:0000256" key="1">
    <source>
        <dbReference type="SAM" id="Phobius"/>
    </source>
</evidence>
<organism evidence="2 3">
    <name type="scientific">Caenorhabditis auriculariae</name>
    <dbReference type="NCBI Taxonomy" id="2777116"/>
    <lineage>
        <taxon>Eukaryota</taxon>
        <taxon>Metazoa</taxon>
        <taxon>Ecdysozoa</taxon>
        <taxon>Nematoda</taxon>
        <taxon>Chromadorea</taxon>
        <taxon>Rhabditida</taxon>
        <taxon>Rhabditina</taxon>
        <taxon>Rhabditomorpha</taxon>
        <taxon>Rhabditoidea</taxon>
        <taxon>Rhabditidae</taxon>
        <taxon>Peloderinae</taxon>
        <taxon>Caenorhabditis</taxon>
    </lineage>
</organism>
<keyword evidence="1" id="KW-0472">Membrane</keyword>
<evidence type="ECO:0000313" key="2">
    <source>
        <dbReference type="EMBL" id="CAD6191450.1"/>
    </source>
</evidence>
<proteinExistence type="predicted"/>
<dbReference type="EMBL" id="CAJGYM010000021">
    <property type="protein sequence ID" value="CAD6191450.1"/>
    <property type="molecule type" value="Genomic_DNA"/>
</dbReference>
<name>A0A8S1HDR3_9PELO</name>
<dbReference type="AlphaFoldDB" id="A0A8S1HDR3"/>
<accession>A0A8S1HDR3</accession>
<feature type="transmembrane region" description="Helical" evidence="1">
    <location>
        <begin position="70"/>
        <end position="92"/>
    </location>
</feature>